<comment type="catalytic activity">
    <reaction evidence="11">
        <text>[GlcNAc-(1-&gt;4)-Mur2Ac(oyl-L-Ala-gamma-D-Glu-L-Lys-D-Ala-D-Ala)](n)-di-trans,octa-cis-undecaprenyl diphosphate + beta-D-GlcNAc-(1-&gt;4)-Mur2Ac(oyl-L-Ala-gamma-D-Glu-L-Lys-D-Ala-D-Ala)-di-trans,octa-cis-undecaprenyl diphosphate = [GlcNAc-(1-&gt;4)-Mur2Ac(oyl-L-Ala-gamma-D-Glu-L-Lys-D-Ala-D-Ala)](n+1)-di-trans,octa-cis-undecaprenyl diphosphate + di-trans,octa-cis-undecaprenyl diphosphate + H(+)</text>
        <dbReference type="Rhea" id="RHEA:23708"/>
        <dbReference type="Rhea" id="RHEA-COMP:9602"/>
        <dbReference type="Rhea" id="RHEA-COMP:9603"/>
        <dbReference type="ChEBI" id="CHEBI:15378"/>
        <dbReference type="ChEBI" id="CHEBI:58405"/>
        <dbReference type="ChEBI" id="CHEBI:60033"/>
        <dbReference type="ChEBI" id="CHEBI:78435"/>
        <dbReference type="EC" id="2.4.99.28"/>
    </reaction>
</comment>
<proteinExistence type="predicted"/>
<evidence type="ECO:0000256" key="8">
    <source>
        <dbReference type="ARBA" id="ARBA00023136"/>
    </source>
</evidence>
<keyword evidence="6" id="KW-0573">Peptidoglycan synthesis</keyword>
<evidence type="ECO:0000313" key="13">
    <source>
        <dbReference type="EMBL" id="EFK97475.1"/>
    </source>
</evidence>
<keyword evidence="5" id="KW-0133">Cell shape</keyword>
<evidence type="ECO:0000256" key="3">
    <source>
        <dbReference type="ARBA" id="ARBA00022679"/>
    </source>
</evidence>
<keyword evidence="13" id="KW-0131">Cell cycle</keyword>
<dbReference type="GO" id="GO:0008360">
    <property type="term" value="P:regulation of cell shape"/>
    <property type="evidence" value="ECO:0007669"/>
    <property type="project" value="UniProtKB-KW"/>
</dbReference>
<dbReference type="GO" id="GO:0051301">
    <property type="term" value="P:cell division"/>
    <property type="evidence" value="ECO:0007669"/>
    <property type="project" value="UniProtKB-KW"/>
</dbReference>
<evidence type="ECO:0000256" key="6">
    <source>
        <dbReference type="ARBA" id="ARBA00022984"/>
    </source>
</evidence>
<evidence type="ECO:0000256" key="1">
    <source>
        <dbReference type="ARBA" id="ARBA00004141"/>
    </source>
</evidence>
<dbReference type="InterPro" id="IPR001182">
    <property type="entry name" value="FtsW/RodA"/>
</dbReference>
<evidence type="ECO:0000256" key="5">
    <source>
        <dbReference type="ARBA" id="ARBA00022960"/>
    </source>
</evidence>
<reference evidence="13" key="1">
    <citation type="submission" date="2010-07" db="EMBL/GenBank/DDBJ databases">
        <authorList>
            <consortium name="CONSOLIDER consortium CSD2007-00005"/>
            <person name="Guazzaroni M.-E."/>
            <person name="Richter M."/>
            <person name="Garcia-Salamanca A."/>
            <person name="Yarza P."/>
            <person name="Ferrer M."/>
        </authorList>
    </citation>
    <scope>NUCLEOTIDE SEQUENCE</scope>
</reference>
<keyword evidence="3" id="KW-0808">Transferase</keyword>
<dbReference type="GO" id="GO:0015648">
    <property type="term" value="F:lipid-linked peptidoglycan transporter activity"/>
    <property type="evidence" value="ECO:0007669"/>
    <property type="project" value="TreeGrafter"/>
</dbReference>
<name>D9PG43_9ZZZZ</name>
<dbReference type="GO" id="GO:0009252">
    <property type="term" value="P:peptidoglycan biosynthetic process"/>
    <property type="evidence" value="ECO:0007669"/>
    <property type="project" value="UniProtKB-KW"/>
</dbReference>
<keyword evidence="13" id="KW-0132">Cell division</keyword>
<evidence type="ECO:0000256" key="9">
    <source>
        <dbReference type="ARBA" id="ARBA00032370"/>
    </source>
</evidence>
<protein>
    <recommendedName>
        <fullName evidence="10">peptidoglycan glycosyltransferase</fullName>
        <ecNumber evidence="10">2.4.99.28</ecNumber>
    </recommendedName>
    <alternativeName>
        <fullName evidence="9">Peptidoglycan polymerase</fullName>
    </alternativeName>
</protein>
<evidence type="ECO:0000256" key="12">
    <source>
        <dbReference type="SAM" id="Phobius"/>
    </source>
</evidence>
<reference evidence="13" key="2">
    <citation type="journal article" date="2011" name="Microb. Ecol.">
        <title>Taxonomic and Functional Metagenomic Profiling of the Microbial Community in the Anoxic Sediment of a Sub-saline Shallow Lake (Laguna de Carrizo, Central Spain).</title>
        <authorList>
            <person name="Ferrer M."/>
            <person name="Guazzaroni M.E."/>
            <person name="Richter M."/>
            <person name="Garcia-Salamanca A."/>
            <person name="Yarza P."/>
            <person name="Suarez-Suarez A."/>
            <person name="Solano J."/>
            <person name="Alcaide M."/>
            <person name="van Dillewijn P."/>
            <person name="Molina-Henares M.A."/>
            <person name="Lopez-Cortes N."/>
            <person name="Al-Ramahi Y."/>
            <person name="Guerrero C."/>
            <person name="Acosta A."/>
            <person name="de Eugenio L.I."/>
            <person name="Martinez V."/>
            <person name="Marques S."/>
            <person name="Rojo F."/>
            <person name="Santero E."/>
            <person name="Genilloud O."/>
            <person name="Perez-Perez J."/>
            <person name="Rossello-Mora R."/>
            <person name="Ramos J.L."/>
        </authorList>
    </citation>
    <scope>NUCLEOTIDE SEQUENCE</scope>
</reference>
<keyword evidence="8 12" id="KW-0472">Membrane</keyword>
<feature type="transmembrane region" description="Helical" evidence="12">
    <location>
        <begin position="7"/>
        <end position="28"/>
    </location>
</feature>
<comment type="caution">
    <text evidence="13">The sequence shown here is derived from an EMBL/GenBank/DDBJ whole genome shotgun (WGS) entry which is preliminary data.</text>
</comment>
<feature type="transmembrane region" description="Helical" evidence="12">
    <location>
        <begin position="34"/>
        <end position="55"/>
    </location>
</feature>
<keyword evidence="4 12" id="KW-0812">Transmembrane</keyword>
<evidence type="ECO:0000256" key="10">
    <source>
        <dbReference type="ARBA" id="ARBA00044770"/>
    </source>
</evidence>
<dbReference type="GO" id="GO:0005886">
    <property type="term" value="C:plasma membrane"/>
    <property type="evidence" value="ECO:0007669"/>
    <property type="project" value="TreeGrafter"/>
</dbReference>
<dbReference type="EMBL" id="ADZX01000172">
    <property type="protein sequence ID" value="EFK97475.1"/>
    <property type="molecule type" value="Genomic_DNA"/>
</dbReference>
<organism evidence="13">
    <name type="scientific">sediment metagenome</name>
    <dbReference type="NCBI Taxonomy" id="749907"/>
    <lineage>
        <taxon>unclassified sequences</taxon>
        <taxon>metagenomes</taxon>
        <taxon>ecological metagenomes</taxon>
    </lineage>
</organism>
<dbReference type="PANTHER" id="PTHR30474:SF2">
    <property type="entry name" value="PEPTIDOGLYCAN GLYCOSYLTRANSFERASE FTSW-RELATED"/>
    <property type="match status" value="1"/>
</dbReference>
<accession>D9PG43</accession>
<keyword evidence="2" id="KW-0328">Glycosyltransferase</keyword>
<dbReference type="GO" id="GO:0032153">
    <property type="term" value="C:cell division site"/>
    <property type="evidence" value="ECO:0007669"/>
    <property type="project" value="TreeGrafter"/>
</dbReference>
<keyword evidence="7 12" id="KW-1133">Transmembrane helix</keyword>
<dbReference type="GO" id="GO:0008955">
    <property type="term" value="F:peptidoglycan glycosyltransferase activity"/>
    <property type="evidence" value="ECO:0007669"/>
    <property type="project" value="UniProtKB-EC"/>
</dbReference>
<sequence>MLTIGILIYFSTHFIMHIGINLSLLPVTGITLPFMSYGGSHLVVEFLSLGIINSIERTGLKFNRNDISDTDMIY</sequence>
<dbReference type="Pfam" id="PF01098">
    <property type="entry name" value="FTSW_RODA_SPOVE"/>
    <property type="match status" value="1"/>
</dbReference>
<gene>
    <name evidence="13" type="ORF">LDC_0490</name>
</gene>
<evidence type="ECO:0000256" key="11">
    <source>
        <dbReference type="ARBA" id="ARBA00049902"/>
    </source>
</evidence>
<comment type="subcellular location">
    <subcellularLocation>
        <location evidence="1">Membrane</location>
        <topology evidence="1">Multi-pass membrane protein</topology>
    </subcellularLocation>
</comment>
<evidence type="ECO:0000256" key="4">
    <source>
        <dbReference type="ARBA" id="ARBA00022692"/>
    </source>
</evidence>
<dbReference type="PANTHER" id="PTHR30474">
    <property type="entry name" value="CELL CYCLE PROTEIN"/>
    <property type="match status" value="1"/>
</dbReference>
<dbReference type="AlphaFoldDB" id="D9PG43"/>
<evidence type="ECO:0000256" key="7">
    <source>
        <dbReference type="ARBA" id="ARBA00022989"/>
    </source>
</evidence>
<evidence type="ECO:0000256" key="2">
    <source>
        <dbReference type="ARBA" id="ARBA00022676"/>
    </source>
</evidence>
<dbReference type="EC" id="2.4.99.28" evidence="10"/>